<keyword evidence="1" id="KW-1133">Transmembrane helix</keyword>
<dbReference type="RefSeq" id="WP_269085138.1">
    <property type="nucleotide sequence ID" value="NZ_KQ130454.1"/>
</dbReference>
<reference evidence="2 3" key="1">
    <citation type="journal article" date="2015" name="G3 (Bethesda)">
        <title>Insights into Ongoing Evolution of the Hexachlorocyclohexane Catabolic Pathway from Comparative Genomics of Ten Sphingomonadaceae Strains.</title>
        <authorList>
            <person name="Pearce S.L."/>
            <person name="Oakeshott J.G."/>
            <person name="Pandey G."/>
        </authorList>
    </citation>
    <scope>NUCLEOTIDE SEQUENCE [LARGE SCALE GENOMIC DNA]</scope>
    <source>
        <strain evidence="2 3">LL02</strain>
    </source>
</reference>
<dbReference type="AlphaFoldDB" id="A0A0J7XU32"/>
<keyword evidence="3" id="KW-1185">Reference proteome</keyword>
<dbReference type="EMBL" id="JACU01000005">
    <property type="protein sequence ID" value="KMS55169.1"/>
    <property type="molecule type" value="Genomic_DNA"/>
</dbReference>
<evidence type="ECO:0008006" key="4">
    <source>
        <dbReference type="Google" id="ProtNLM"/>
    </source>
</evidence>
<evidence type="ECO:0000313" key="3">
    <source>
        <dbReference type="Proteomes" id="UP000052268"/>
    </source>
</evidence>
<sequence length="44" mass="4911">MSKTPKQHVPQSVDQIRRGRNRVLALSLGAFVVLIFFISIAKMG</sequence>
<accession>A0A0J7XU32</accession>
<evidence type="ECO:0000256" key="1">
    <source>
        <dbReference type="SAM" id="Phobius"/>
    </source>
</evidence>
<dbReference type="PATRIC" id="fig|1114963.3.peg.2675"/>
<keyword evidence="1" id="KW-0472">Membrane</keyword>
<dbReference type="Proteomes" id="UP000052268">
    <property type="component" value="Unassembled WGS sequence"/>
</dbReference>
<organism evidence="2 3">
    <name type="scientific">Novosphingobium barchaimii LL02</name>
    <dbReference type="NCBI Taxonomy" id="1114963"/>
    <lineage>
        <taxon>Bacteria</taxon>
        <taxon>Pseudomonadati</taxon>
        <taxon>Pseudomonadota</taxon>
        <taxon>Alphaproteobacteria</taxon>
        <taxon>Sphingomonadales</taxon>
        <taxon>Sphingomonadaceae</taxon>
        <taxon>Novosphingobium</taxon>
    </lineage>
</organism>
<comment type="caution">
    <text evidence="2">The sequence shown here is derived from an EMBL/GenBank/DDBJ whole genome shotgun (WGS) entry which is preliminary data.</text>
</comment>
<proteinExistence type="predicted"/>
<name>A0A0J7XU32_9SPHN</name>
<gene>
    <name evidence="2" type="ORF">V474_19190</name>
</gene>
<protein>
    <recommendedName>
        <fullName evidence="4">Cytochrome C oxidase assembly protein</fullName>
    </recommendedName>
</protein>
<evidence type="ECO:0000313" key="2">
    <source>
        <dbReference type="EMBL" id="KMS55169.1"/>
    </source>
</evidence>
<feature type="transmembrane region" description="Helical" evidence="1">
    <location>
        <begin position="21"/>
        <end position="41"/>
    </location>
</feature>
<keyword evidence="1" id="KW-0812">Transmembrane</keyword>